<keyword evidence="5 8" id="KW-0103">Bromodomain</keyword>
<dbReference type="Proteomes" id="UP000053257">
    <property type="component" value="Unassembled WGS sequence"/>
</dbReference>
<dbReference type="PANTHER" id="PTHR16062:SF19">
    <property type="entry name" value="PROTEIN POLYBROMO-1"/>
    <property type="match status" value="1"/>
</dbReference>
<organism evidence="11 12">
    <name type="scientific">Phlebiopsis gigantea (strain 11061_1 CR5-6)</name>
    <name type="common">White-rot fungus</name>
    <name type="synonym">Peniophora gigantea</name>
    <dbReference type="NCBI Taxonomy" id="745531"/>
    <lineage>
        <taxon>Eukaryota</taxon>
        <taxon>Fungi</taxon>
        <taxon>Dikarya</taxon>
        <taxon>Basidiomycota</taxon>
        <taxon>Agaricomycotina</taxon>
        <taxon>Agaricomycetes</taxon>
        <taxon>Polyporales</taxon>
        <taxon>Phanerochaetaceae</taxon>
        <taxon>Phlebiopsis</taxon>
    </lineage>
</organism>
<evidence type="ECO:0000313" key="12">
    <source>
        <dbReference type="Proteomes" id="UP000053257"/>
    </source>
</evidence>
<dbReference type="PRINTS" id="PR00503">
    <property type="entry name" value="BROMODOMAIN"/>
</dbReference>
<dbReference type="OrthoDB" id="6017at2759"/>
<dbReference type="Pfam" id="PF00439">
    <property type="entry name" value="Bromodomain"/>
    <property type="match status" value="2"/>
</dbReference>
<dbReference type="HOGENOM" id="CLU_022941_0_0_1"/>
<evidence type="ECO:0000256" key="8">
    <source>
        <dbReference type="PROSITE-ProRule" id="PRU00035"/>
    </source>
</evidence>
<dbReference type="InterPro" id="IPR037382">
    <property type="entry name" value="Rsc/polybromo"/>
</dbReference>
<dbReference type="PANTHER" id="PTHR16062">
    <property type="entry name" value="SWI/SNF-RELATED"/>
    <property type="match status" value="1"/>
</dbReference>
<feature type="region of interest" description="Disordered" evidence="9">
    <location>
        <begin position="389"/>
        <end position="466"/>
    </location>
</feature>
<feature type="compositionally biased region" description="Polar residues" evidence="9">
    <location>
        <begin position="428"/>
        <end position="449"/>
    </location>
</feature>
<feature type="compositionally biased region" description="Acidic residues" evidence="9">
    <location>
        <begin position="531"/>
        <end position="541"/>
    </location>
</feature>
<reference evidence="11 12" key="1">
    <citation type="journal article" date="2014" name="PLoS Genet.">
        <title>Analysis of the Phlebiopsis gigantea genome, transcriptome and secretome provides insight into its pioneer colonization strategies of wood.</title>
        <authorList>
            <person name="Hori C."/>
            <person name="Ishida T."/>
            <person name="Igarashi K."/>
            <person name="Samejima M."/>
            <person name="Suzuki H."/>
            <person name="Master E."/>
            <person name="Ferreira P."/>
            <person name="Ruiz-Duenas F.J."/>
            <person name="Held B."/>
            <person name="Canessa P."/>
            <person name="Larrondo L.F."/>
            <person name="Schmoll M."/>
            <person name="Druzhinina I.S."/>
            <person name="Kubicek C.P."/>
            <person name="Gaskell J.A."/>
            <person name="Kersten P."/>
            <person name="St John F."/>
            <person name="Glasner J."/>
            <person name="Sabat G."/>
            <person name="Splinter BonDurant S."/>
            <person name="Syed K."/>
            <person name="Yadav J."/>
            <person name="Mgbeahuruike A.C."/>
            <person name="Kovalchuk A."/>
            <person name="Asiegbu F.O."/>
            <person name="Lackner G."/>
            <person name="Hoffmeister D."/>
            <person name="Rencoret J."/>
            <person name="Gutierrez A."/>
            <person name="Sun H."/>
            <person name="Lindquist E."/>
            <person name="Barry K."/>
            <person name="Riley R."/>
            <person name="Grigoriev I.V."/>
            <person name="Henrissat B."/>
            <person name="Kues U."/>
            <person name="Berka R.M."/>
            <person name="Martinez A.T."/>
            <person name="Covert S.F."/>
            <person name="Blanchette R.A."/>
            <person name="Cullen D."/>
        </authorList>
    </citation>
    <scope>NUCLEOTIDE SEQUENCE [LARGE SCALE GENOMIC DNA]</scope>
    <source>
        <strain evidence="11 12">11061_1 CR5-6</strain>
    </source>
</reference>
<keyword evidence="2" id="KW-0677">Repeat</keyword>
<keyword evidence="12" id="KW-1185">Reference proteome</keyword>
<evidence type="ECO:0000256" key="1">
    <source>
        <dbReference type="ARBA" id="ARBA00004123"/>
    </source>
</evidence>
<protein>
    <recommendedName>
        <fullName evidence="10">Bromo domain-containing protein</fullName>
    </recommendedName>
</protein>
<keyword evidence="7" id="KW-0539">Nucleus</keyword>
<dbReference type="PROSITE" id="PS50014">
    <property type="entry name" value="BROMODOMAIN_2"/>
    <property type="match status" value="2"/>
</dbReference>
<keyword evidence="4" id="KW-0805">Transcription regulation</keyword>
<keyword evidence="3" id="KW-0156">Chromatin regulator</keyword>
<dbReference type="Gene3D" id="1.20.920.10">
    <property type="entry name" value="Bromodomain-like"/>
    <property type="match status" value="2"/>
</dbReference>
<feature type="region of interest" description="Disordered" evidence="9">
    <location>
        <begin position="506"/>
        <end position="575"/>
    </location>
</feature>
<accession>A0A0C3S595</accession>
<evidence type="ECO:0000256" key="4">
    <source>
        <dbReference type="ARBA" id="ARBA00023015"/>
    </source>
</evidence>
<feature type="domain" description="Bromo" evidence="10">
    <location>
        <begin position="211"/>
        <end position="281"/>
    </location>
</feature>
<dbReference type="GO" id="GO:0016586">
    <property type="term" value="C:RSC-type complex"/>
    <property type="evidence" value="ECO:0007669"/>
    <property type="project" value="InterPro"/>
</dbReference>
<feature type="compositionally biased region" description="Basic residues" evidence="9">
    <location>
        <begin position="547"/>
        <end position="557"/>
    </location>
</feature>
<feature type="region of interest" description="Disordered" evidence="9">
    <location>
        <begin position="1"/>
        <end position="54"/>
    </location>
</feature>
<evidence type="ECO:0000313" key="11">
    <source>
        <dbReference type="EMBL" id="KIP11141.1"/>
    </source>
</evidence>
<evidence type="ECO:0000256" key="9">
    <source>
        <dbReference type="SAM" id="MobiDB-lite"/>
    </source>
</evidence>
<keyword evidence="6" id="KW-0804">Transcription</keyword>
<evidence type="ECO:0000256" key="7">
    <source>
        <dbReference type="ARBA" id="ARBA00023242"/>
    </source>
</evidence>
<evidence type="ECO:0000256" key="5">
    <source>
        <dbReference type="ARBA" id="ARBA00023117"/>
    </source>
</evidence>
<dbReference type="AlphaFoldDB" id="A0A0C3S595"/>
<dbReference type="CDD" id="cd04369">
    <property type="entry name" value="Bromodomain"/>
    <property type="match status" value="1"/>
</dbReference>
<dbReference type="EMBL" id="KN840448">
    <property type="protein sequence ID" value="KIP11141.1"/>
    <property type="molecule type" value="Genomic_DNA"/>
</dbReference>
<gene>
    <name evidence="11" type="ORF">PHLGIDRAFT_28067</name>
</gene>
<comment type="subcellular location">
    <subcellularLocation>
        <location evidence="1">Nucleus</location>
    </subcellularLocation>
</comment>
<evidence type="ECO:0000256" key="2">
    <source>
        <dbReference type="ARBA" id="ARBA00022737"/>
    </source>
</evidence>
<proteinExistence type="predicted"/>
<dbReference type="SUPFAM" id="SSF47370">
    <property type="entry name" value="Bromodomain"/>
    <property type="match status" value="2"/>
</dbReference>
<evidence type="ECO:0000256" key="3">
    <source>
        <dbReference type="ARBA" id="ARBA00022853"/>
    </source>
</evidence>
<feature type="compositionally biased region" description="Acidic residues" evidence="9">
    <location>
        <begin position="512"/>
        <end position="521"/>
    </location>
</feature>
<dbReference type="InterPro" id="IPR036427">
    <property type="entry name" value="Bromodomain-like_sf"/>
</dbReference>
<sequence length="626" mass="68778">MFAAQGVDVDAPRAKRQKTGAATAATATANGDAATANGTESISGENSRLVEDPEQVKERGLKLWQTIKDAKDKEGRQMSADFLRLPSKRLYPDYYEQIKRPVALDDIKRRLEGGGYAFFDEVKGDFELCFKNAKKYNMKESLIWQDAKHLHKLVTKEASKLTGISAAEDEDGEVNAEVDSDAEGAKKKKAPNMSRLLKTRLQKLVAKSDDDGRVLSTEFMELPNKKQWPIYYKLIKKPQCFENVFKRLKRKEYHSTTEFAGDIELVFSNALEFNQEHTQIWEDAVVLRDYFRQLMSDLPAPFSVPAYTVPDQSTKVKLKIPTIAQASTTSQAAALAAPVSPVVFTSVLSPPAPKAMPPIVNGSSFTSPAPMAPITPAVGAPGIPSLPQPAYPPGYSQHYPSYRAPGAATSLPNSNSINPARPYDSARPYTQQAPAPQASSLVSQRSHSQVPAAAKSPTPPETGRPLRHVAVATQPAGRRLDLSYRDGVKTWAARLSAGETSVRISEVRFSEDAEEHSDGEEREQPEAERHEEEEEEEEEQEQALPVKRGRGRPKKNRGKDSPKGKGKARAKGQVEDGVQVKLNSVVLTPTEVGVWDVELPPGLNIVEIGAKGGVTWRAYLDRIMAV</sequence>
<dbReference type="SMART" id="SM00297">
    <property type="entry name" value="BROMO"/>
    <property type="match status" value="2"/>
</dbReference>
<evidence type="ECO:0000256" key="6">
    <source>
        <dbReference type="ARBA" id="ARBA00023163"/>
    </source>
</evidence>
<dbReference type="STRING" id="745531.A0A0C3S595"/>
<dbReference type="GO" id="GO:0006338">
    <property type="term" value="P:chromatin remodeling"/>
    <property type="evidence" value="ECO:0007669"/>
    <property type="project" value="InterPro"/>
</dbReference>
<evidence type="ECO:0000259" key="10">
    <source>
        <dbReference type="PROSITE" id="PS50014"/>
    </source>
</evidence>
<name>A0A0C3S595_PHLG1</name>
<dbReference type="GO" id="GO:0006368">
    <property type="term" value="P:transcription elongation by RNA polymerase II"/>
    <property type="evidence" value="ECO:0007669"/>
    <property type="project" value="TreeGrafter"/>
</dbReference>
<feature type="compositionally biased region" description="Low complexity" evidence="9">
    <location>
        <begin position="19"/>
        <end position="39"/>
    </location>
</feature>
<dbReference type="GO" id="GO:0003682">
    <property type="term" value="F:chromatin binding"/>
    <property type="evidence" value="ECO:0007669"/>
    <property type="project" value="TreeGrafter"/>
</dbReference>
<dbReference type="InterPro" id="IPR001487">
    <property type="entry name" value="Bromodomain"/>
</dbReference>
<feature type="domain" description="Bromo" evidence="10">
    <location>
        <begin position="74"/>
        <end position="144"/>
    </location>
</feature>